<gene>
    <name evidence="10" type="ORF">PG997_003726</name>
</gene>
<feature type="region of interest" description="Disordered" evidence="8">
    <location>
        <begin position="589"/>
        <end position="625"/>
    </location>
</feature>
<evidence type="ECO:0000256" key="6">
    <source>
        <dbReference type="ARBA" id="ARBA00023163"/>
    </source>
</evidence>
<dbReference type="PANTHER" id="PTHR47782">
    <property type="entry name" value="ZN(II)2CYS6 TRANSCRIPTION FACTOR (EUROFUNG)-RELATED"/>
    <property type="match status" value="1"/>
</dbReference>
<dbReference type="PROSITE" id="PS00463">
    <property type="entry name" value="ZN2_CY6_FUNGAL_1"/>
    <property type="match status" value="1"/>
</dbReference>
<dbReference type="PANTHER" id="PTHR47782:SF12">
    <property type="entry name" value="ZN(II)2CYS6 TRANSCRIPTION FACTOR (EUROFUNG)"/>
    <property type="match status" value="1"/>
</dbReference>
<evidence type="ECO:0000256" key="3">
    <source>
        <dbReference type="ARBA" id="ARBA00022833"/>
    </source>
</evidence>
<keyword evidence="7" id="KW-0539">Nucleus</keyword>
<feature type="region of interest" description="Disordered" evidence="8">
    <location>
        <begin position="74"/>
        <end position="122"/>
    </location>
</feature>
<dbReference type="InterPro" id="IPR036864">
    <property type="entry name" value="Zn2-C6_fun-type_DNA-bd_sf"/>
</dbReference>
<dbReference type="CDD" id="cd00067">
    <property type="entry name" value="GAL4"/>
    <property type="match status" value="1"/>
</dbReference>
<dbReference type="PROSITE" id="PS50048">
    <property type="entry name" value="ZN2_CY6_FUNGAL_2"/>
    <property type="match status" value="1"/>
</dbReference>
<sequence length="721" mass="79755">MPEEGSVHALLPACQRCKLRKIKCDRQAPKCSGCTKSKAACIILDPVTSERYPRDFIHRLEVRAQELQAKVAAAAAPTTATTPISEGSHTAAGAGDSNTEEPGPVAAAERTPSNQALDSPAASRGFVGDGSGLSFLRFIFQDSRWRVYEPQIMQLLAERPQIPELTISPNTQPTLDEATALLDNYFARFHIHHTFLLRQDVLAIFNRIYNGTPPQPPSAQDFFRLFMVFSISAVTRYRRGDSSEHPYGYYLAAQEYVGNIPLIGSADAIQNLLLVCRFGMYHHIGTSLWEISQFCMRQCVEQNLHARPRLGSNLLQEQHQRRIFWECYISDRYSSGVLGRPFAISENDITVELPIDAADETITDAMLTGTALSDVPLNADGRPTELSVFVFCIRLRRITSRIHSAFYSGRGLSPIDGDAIPSSQVSSGHVYVLLYQFLGELGTWRRDAPTFPEPRSLYERTEWYDFLLEKDKLLLVRGAIHTAPRRHHDQPPDDLLVMCLGRSRYITWTRGYFQVIFAAGLSIIYCVSLGLHHRGDDAAATKTRRTLQLCNDILVAFKKEMPDAGRFAVVFSILKDHFLRDPGSSLVGPASGAVGGPPHASNNHTSNLQQFPVSGDGPMTKSPSVAIHAEPGMETAASSWQQQQQGGDGCSFMMPTGHNAFDPVRADSMAYGEGIGFGADHDLLGAWPILTDEMMEHLEAGLGEFAWGTQGMDGFAWDNLY</sequence>
<keyword evidence="6" id="KW-0804">Transcription</keyword>
<reference evidence="10 11" key="1">
    <citation type="submission" date="2023-01" db="EMBL/GenBank/DDBJ databases">
        <title>Analysis of 21 Apiospora genomes using comparative genomics revels a genus with tremendous synthesis potential of carbohydrate active enzymes and secondary metabolites.</title>
        <authorList>
            <person name="Sorensen T."/>
        </authorList>
    </citation>
    <scope>NUCLEOTIDE SEQUENCE [LARGE SCALE GENOMIC DNA]</scope>
    <source>
        <strain evidence="10 11">CBS 114990</strain>
    </source>
</reference>
<dbReference type="RefSeq" id="XP_066671659.1">
    <property type="nucleotide sequence ID" value="XM_066808041.1"/>
</dbReference>
<protein>
    <recommendedName>
        <fullName evidence="9">Zn(2)-C6 fungal-type domain-containing protein</fullName>
    </recommendedName>
</protein>
<dbReference type="SMART" id="SM00066">
    <property type="entry name" value="GAL4"/>
    <property type="match status" value="1"/>
</dbReference>
<dbReference type="CDD" id="cd12148">
    <property type="entry name" value="fungal_TF_MHR"/>
    <property type="match status" value="1"/>
</dbReference>
<name>A0ABR1X060_9PEZI</name>
<evidence type="ECO:0000256" key="7">
    <source>
        <dbReference type="ARBA" id="ARBA00023242"/>
    </source>
</evidence>
<dbReference type="InterPro" id="IPR052202">
    <property type="entry name" value="Yeast_MetPath_Reg"/>
</dbReference>
<evidence type="ECO:0000313" key="10">
    <source>
        <dbReference type="EMBL" id="KAK8088765.1"/>
    </source>
</evidence>
<accession>A0ABR1X060</accession>
<evidence type="ECO:0000256" key="2">
    <source>
        <dbReference type="ARBA" id="ARBA00022723"/>
    </source>
</evidence>
<keyword evidence="2" id="KW-0479">Metal-binding</keyword>
<keyword evidence="4" id="KW-0805">Transcription regulation</keyword>
<keyword evidence="5" id="KW-0238">DNA-binding</keyword>
<dbReference type="SUPFAM" id="SSF57701">
    <property type="entry name" value="Zn2/Cys6 DNA-binding domain"/>
    <property type="match status" value="1"/>
</dbReference>
<proteinExistence type="predicted"/>
<dbReference type="SMART" id="SM00906">
    <property type="entry name" value="Fungal_trans"/>
    <property type="match status" value="1"/>
</dbReference>
<dbReference type="Gene3D" id="4.10.240.10">
    <property type="entry name" value="Zn(2)-C6 fungal-type DNA-binding domain"/>
    <property type="match status" value="1"/>
</dbReference>
<evidence type="ECO:0000256" key="1">
    <source>
        <dbReference type="ARBA" id="ARBA00004123"/>
    </source>
</evidence>
<dbReference type="InterPro" id="IPR007219">
    <property type="entry name" value="XnlR_reg_dom"/>
</dbReference>
<feature type="compositionally biased region" description="Low complexity" evidence="8">
    <location>
        <begin position="74"/>
        <end position="83"/>
    </location>
</feature>
<evidence type="ECO:0000259" key="9">
    <source>
        <dbReference type="PROSITE" id="PS50048"/>
    </source>
</evidence>
<dbReference type="GeneID" id="92041101"/>
<feature type="compositionally biased region" description="Polar residues" evidence="8">
    <location>
        <begin position="602"/>
        <end position="612"/>
    </location>
</feature>
<keyword evidence="3" id="KW-0862">Zinc</keyword>
<feature type="compositionally biased region" description="Low complexity" evidence="8">
    <location>
        <begin position="589"/>
        <end position="601"/>
    </location>
</feature>
<dbReference type="Pfam" id="PF04082">
    <property type="entry name" value="Fungal_trans"/>
    <property type="match status" value="1"/>
</dbReference>
<keyword evidence="11" id="KW-1185">Reference proteome</keyword>
<comment type="subcellular location">
    <subcellularLocation>
        <location evidence="1">Nucleus</location>
    </subcellularLocation>
</comment>
<dbReference type="Pfam" id="PF00172">
    <property type="entry name" value="Zn_clus"/>
    <property type="match status" value="1"/>
</dbReference>
<evidence type="ECO:0000256" key="8">
    <source>
        <dbReference type="SAM" id="MobiDB-lite"/>
    </source>
</evidence>
<evidence type="ECO:0000256" key="4">
    <source>
        <dbReference type="ARBA" id="ARBA00023015"/>
    </source>
</evidence>
<organism evidence="10 11">
    <name type="scientific">Apiospora hydei</name>
    <dbReference type="NCBI Taxonomy" id="1337664"/>
    <lineage>
        <taxon>Eukaryota</taxon>
        <taxon>Fungi</taxon>
        <taxon>Dikarya</taxon>
        <taxon>Ascomycota</taxon>
        <taxon>Pezizomycotina</taxon>
        <taxon>Sordariomycetes</taxon>
        <taxon>Xylariomycetidae</taxon>
        <taxon>Amphisphaeriales</taxon>
        <taxon>Apiosporaceae</taxon>
        <taxon>Apiospora</taxon>
    </lineage>
</organism>
<dbReference type="InterPro" id="IPR001138">
    <property type="entry name" value="Zn2Cys6_DnaBD"/>
</dbReference>
<evidence type="ECO:0000256" key="5">
    <source>
        <dbReference type="ARBA" id="ARBA00023125"/>
    </source>
</evidence>
<evidence type="ECO:0000313" key="11">
    <source>
        <dbReference type="Proteomes" id="UP001433268"/>
    </source>
</evidence>
<feature type="domain" description="Zn(2)-C6 fungal-type" evidence="9">
    <location>
        <begin position="13"/>
        <end position="43"/>
    </location>
</feature>
<dbReference type="EMBL" id="JAQQWN010000004">
    <property type="protein sequence ID" value="KAK8088765.1"/>
    <property type="molecule type" value="Genomic_DNA"/>
</dbReference>
<comment type="caution">
    <text evidence="10">The sequence shown here is derived from an EMBL/GenBank/DDBJ whole genome shotgun (WGS) entry which is preliminary data.</text>
</comment>
<dbReference type="Proteomes" id="UP001433268">
    <property type="component" value="Unassembled WGS sequence"/>
</dbReference>